<dbReference type="AlphaFoldDB" id="A0A834BHE5"/>
<dbReference type="Proteomes" id="UP000664940">
    <property type="component" value="Unassembled WGS sequence"/>
</dbReference>
<evidence type="ECO:0000313" key="1">
    <source>
        <dbReference type="EMBL" id="KAF6130794.1"/>
    </source>
</evidence>
<gene>
    <name evidence="1" type="ORF">HJG60_007772</name>
</gene>
<proteinExistence type="predicted"/>
<comment type="caution">
    <text evidence="1">The sequence shown here is derived from an EMBL/GenBank/DDBJ whole genome shotgun (WGS) entry which is preliminary data.</text>
</comment>
<evidence type="ECO:0000313" key="2">
    <source>
        <dbReference type="Proteomes" id="UP000664940"/>
    </source>
</evidence>
<reference evidence="1 2" key="1">
    <citation type="journal article" date="2020" name="Nature">
        <title>Six reference-quality genomes reveal evolution of bat adaptations.</title>
        <authorList>
            <person name="Jebb D."/>
            <person name="Huang Z."/>
            <person name="Pippel M."/>
            <person name="Hughes G.M."/>
            <person name="Lavrichenko K."/>
            <person name="Devanna P."/>
            <person name="Winkler S."/>
            <person name="Jermiin L.S."/>
            <person name="Skirmuntt E.C."/>
            <person name="Katzourakis A."/>
            <person name="Burkitt-Gray L."/>
            <person name="Ray D.A."/>
            <person name="Sullivan K.A.M."/>
            <person name="Roscito J.G."/>
            <person name="Kirilenko B.M."/>
            <person name="Davalos L.M."/>
            <person name="Corthals A.P."/>
            <person name="Power M.L."/>
            <person name="Jones G."/>
            <person name="Ransome R.D."/>
            <person name="Dechmann D.K.N."/>
            <person name="Locatelli A.G."/>
            <person name="Puechmaille S.J."/>
            <person name="Fedrigo O."/>
            <person name="Jarvis E.D."/>
            <person name="Hiller M."/>
            <person name="Vernes S.C."/>
            <person name="Myers E.W."/>
            <person name="Teeling E.C."/>
        </authorList>
    </citation>
    <scope>NUCLEOTIDE SEQUENCE [LARGE SCALE GENOMIC DNA]</scope>
    <source>
        <strain evidence="1">Bat1K_MPI-CBG_1</strain>
    </source>
</reference>
<protein>
    <submittedName>
        <fullName evidence="1">Uncharacterized protein</fullName>
    </submittedName>
</protein>
<dbReference type="EMBL" id="JABVXQ010000001">
    <property type="protein sequence ID" value="KAF6130794.1"/>
    <property type="molecule type" value="Genomic_DNA"/>
</dbReference>
<organism evidence="1 2">
    <name type="scientific">Phyllostomus discolor</name>
    <name type="common">pale spear-nosed bat</name>
    <dbReference type="NCBI Taxonomy" id="89673"/>
    <lineage>
        <taxon>Eukaryota</taxon>
        <taxon>Metazoa</taxon>
        <taxon>Chordata</taxon>
        <taxon>Craniata</taxon>
        <taxon>Vertebrata</taxon>
        <taxon>Euteleostomi</taxon>
        <taxon>Mammalia</taxon>
        <taxon>Eutheria</taxon>
        <taxon>Laurasiatheria</taxon>
        <taxon>Chiroptera</taxon>
        <taxon>Yangochiroptera</taxon>
        <taxon>Phyllostomidae</taxon>
        <taxon>Phyllostominae</taxon>
        <taxon>Phyllostomus</taxon>
    </lineage>
</organism>
<name>A0A834BHE5_9CHIR</name>
<accession>A0A834BHE5</accession>
<sequence length="186" mass="20322">MALCLTSGCFPPQGFPPPVPCARSRLPAHGLIAGSFTSFRSRLRCRLAREVTLFSIQAALPPPRVLLCHFHPSCCPVMLSPRLLPLPDLASCVSAPFIARLPLEGGCHHTAPLVSHTFPSTRKNARLIGGAEQLGRLHTELCELYAPFRLISTLVNFTGQLDQALVLSCLVKHQCCRCCDGISWKR</sequence>